<accession>X1T011</accession>
<organism evidence="3">
    <name type="scientific">marine sediment metagenome</name>
    <dbReference type="NCBI Taxonomy" id="412755"/>
    <lineage>
        <taxon>unclassified sequences</taxon>
        <taxon>metagenomes</taxon>
        <taxon>ecological metagenomes</taxon>
    </lineage>
</organism>
<comment type="caution">
    <text evidence="3">The sequence shown here is derived from an EMBL/GenBank/DDBJ whole genome shotgun (WGS) entry which is preliminary data.</text>
</comment>
<sequence>MINLIDFTGKTIIVTGASSGIGRETAILLSKLGAKLIIIARNKEKLRDTINSLDGEGHTDIAFDLTSFSEYNHLFSRIFE</sequence>
<protein>
    <recommendedName>
        <fullName evidence="4">SDR family NAD(P)-dependent oxidoreductase</fullName>
    </recommendedName>
</protein>
<dbReference type="PANTHER" id="PTHR44196">
    <property type="entry name" value="DEHYDROGENASE/REDUCTASE SDR FAMILY MEMBER 7B"/>
    <property type="match status" value="1"/>
</dbReference>
<feature type="non-terminal residue" evidence="3">
    <location>
        <position position="80"/>
    </location>
</feature>
<dbReference type="Gene3D" id="3.40.50.720">
    <property type="entry name" value="NAD(P)-binding Rossmann-like Domain"/>
    <property type="match status" value="1"/>
</dbReference>
<dbReference type="PANTHER" id="PTHR44196:SF1">
    <property type="entry name" value="DEHYDROGENASE_REDUCTASE SDR FAMILY MEMBER 7B"/>
    <property type="match status" value="1"/>
</dbReference>
<evidence type="ECO:0000256" key="2">
    <source>
        <dbReference type="ARBA" id="ARBA00023002"/>
    </source>
</evidence>
<evidence type="ECO:0008006" key="4">
    <source>
        <dbReference type="Google" id="ProtNLM"/>
    </source>
</evidence>
<dbReference type="Pfam" id="PF00106">
    <property type="entry name" value="adh_short"/>
    <property type="match status" value="1"/>
</dbReference>
<dbReference type="EMBL" id="BARW01019720">
    <property type="protein sequence ID" value="GAI98647.1"/>
    <property type="molecule type" value="Genomic_DNA"/>
</dbReference>
<dbReference type="AlphaFoldDB" id="X1T011"/>
<dbReference type="InterPro" id="IPR002347">
    <property type="entry name" value="SDR_fam"/>
</dbReference>
<reference evidence="3" key="1">
    <citation type="journal article" date="2014" name="Front. Microbiol.">
        <title>High frequency of phylogenetically diverse reductive dehalogenase-homologous genes in deep subseafloor sedimentary metagenomes.</title>
        <authorList>
            <person name="Kawai M."/>
            <person name="Futagami T."/>
            <person name="Toyoda A."/>
            <person name="Takaki Y."/>
            <person name="Nishi S."/>
            <person name="Hori S."/>
            <person name="Arai W."/>
            <person name="Tsubouchi T."/>
            <person name="Morono Y."/>
            <person name="Uchiyama I."/>
            <person name="Ito T."/>
            <person name="Fujiyama A."/>
            <person name="Inagaki F."/>
            <person name="Takami H."/>
        </authorList>
    </citation>
    <scope>NUCLEOTIDE SEQUENCE</scope>
    <source>
        <strain evidence="3">Expedition CK06-06</strain>
    </source>
</reference>
<gene>
    <name evidence="3" type="ORF">S12H4_33463</name>
</gene>
<evidence type="ECO:0000313" key="3">
    <source>
        <dbReference type="EMBL" id="GAI98647.1"/>
    </source>
</evidence>
<dbReference type="InterPro" id="IPR036291">
    <property type="entry name" value="NAD(P)-bd_dom_sf"/>
</dbReference>
<evidence type="ECO:0000256" key="1">
    <source>
        <dbReference type="ARBA" id="ARBA00006484"/>
    </source>
</evidence>
<comment type="similarity">
    <text evidence="1">Belongs to the short-chain dehydrogenases/reductases (SDR) family.</text>
</comment>
<dbReference type="SUPFAM" id="SSF51735">
    <property type="entry name" value="NAD(P)-binding Rossmann-fold domains"/>
    <property type="match status" value="1"/>
</dbReference>
<name>X1T011_9ZZZZ</name>
<keyword evidence="2" id="KW-0560">Oxidoreductase</keyword>
<proteinExistence type="inferred from homology"/>
<dbReference type="GO" id="GO:0016491">
    <property type="term" value="F:oxidoreductase activity"/>
    <property type="evidence" value="ECO:0007669"/>
    <property type="project" value="UniProtKB-KW"/>
</dbReference>
<dbReference type="GO" id="GO:0016020">
    <property type="term" value="C:membrane"/>
    <property type="evidence" value="ECO:0007669"/>
    <property type="project" value="TreeGrafter"/>
</dbReference>